<dbReference type="EMBL" id="LEKV01004814">
    <property type="protein sequence ID" value="KVH92536.1"/>
    <property type="molecule type" value="Genomic_DNA"/>
</dbReference>
<dbReference type="AlphaFoldDB" id="A0A103XKQ5"/>
<evidence type="ECO:0000256" key="1">
    <source>
        <dbReference type="SAM" id="MobiDB-lite"/>
    </source>
</evidence>
<accession>A0A103XKQ5</accession>
<comment type="caution">
    <text evidence="2">The sequence shown here is derived from an EMBL/GenBank/DDBJ whole genome shotgun (WGS) entry which is preliminary data.</text>
</comment>
<name>A0A103XKQ5_CYNCS</name>
<dbReference type="PANTHER" id="PTHR31722:SF62">
    <property type="entry name" value="EMB|CAB62433.1"/>
    <property type="match status" value="1"/>
</dbReference>
<dbReference type="PANTHER" id="PTHR31722">
    <property type="entry name" value="OS06G0675200 PROTEIN"/>
    <property type="match status" value="1"/>
</dbReference>
<dbReference type="Proteomes" id="UP000243975">
    <property type="component" value="Unassembled WGS sequence"/>
</dbReference>
<dbReference type="OMA" id="HIEYKSH"/>
<dbReference type="STRING" id="59895.A0A103XKQ5"/>
<gene>
    <name evidence="2" type="ORF">Ccrd_005425</name>
</gene>
<feature type="non-terminal residue" evidence="2">
    <location>
        <position position="1"/>
    </location>
</feature>
<organism evidence="2 3">
    <name type="scientific">Cynara cardunculus var. scolymus</name>
    <name type="common">Globe artichoke</name>
    <name type="synonym">Cynara scolymus</name>
    <dbReference type="NCBI Taxonomy" id="59895"/>
    <lineage>
        <taxon>Eukaryota</taxon>
        <taxon>Viridiplantae</taxon>
        <taxon>Streptophyta</taxon>
        <taxon>Embryophyta</taxon>
        <taxon>Tracheophyta</taxon>
        <taxon>Spermatophyta</taxon>
        <taxon>Magnoliopsida</taxon>
        <taxon>eudicotyledons</taxon>
        <taxon>Gunneridae</taxon>
        <taxon>Pentapetalae</taxon>
        <taxon>asterids</taxon>
        <taxon>campanulids</taxon>
        <taxon>Asterales</taxon>
        <taxon>Asteraceae</taxon>
        <taxon>Carduoideae</taxon>
        <taxon>Cardueae</taxon>
        <taxon>Carduinae</taxon>
        <taxon>Cynara</taxon>
    </lineage>
</organism>
<dbReference type="Gramene" id="KVH92536">
    <property type="protein sequence ID" value="KVH92536"/>
    <property type="gene ID" value="Ccrd_005425"/>
</dbReference>
<proteinExistence type="predicted"/>
<protein>
    <submittedName>
        <fullName evidence="2">Uncharacterized protein</fullName>
    </submittedName>
</protein>
<feature type="region of interest" description="Disordered" evidence="1">
    <location>
        <begin position="108"/>
        <end position="201"/>
    </location>
</feature>
<evidence type="ECO:0000313" key="2">
    <source>
        <dbReference type="EMBL" id="KVH92536.1"/>
    </source>
</evidence>
<evidence type="ECO:0000313" key="3">
    <source>
        <dbReference type="Proteomes" id="UP000243975"/>
    </source>
</evidence>
<feature type="region of interest" description="Disordered" evidence="1">
    <location>
        <begin position="12"/>
        <end position="36"/>
    </location>
</feature>
<reference evidence="2 3" key="1">
    <citation type="journal article" date="2016" name="Sci. Rep.">
        <title>The genome sequence of the outbreeding globe artichoke constructed de novo incorporating a phase-aware low-pass sequencing strategy of F1 progeny.</title>
        <authorList>
            <person name="Scaglione D."/>
            <person name="Reyes-Chin-Wo S."/>
            <person name="Acquadro A."/>
            <person name="Froenicke L."/>
            <person name="Portis E."/>
            <person name="Beitel C."/>
            <person name="Tirone M."/>
            <person name="Mauro R."/>
            <person name="Lo Monaco A."/>
            <person name="Mauromicale G."/>
            <person name="Faccioli P."/>
            <person name="Cattivelli L."/>
            <person name="Rieseberg L."/>
            <person name="Michelmore R."/>
            <person name="Lanteri S."/>
        </authorList>
    </citation>
    <scope>NUCLEOTIDE SEQUENCE [LARGE SCALE GENOMIC DNA]</scope>
    <source>
        <strain evidence="2">2C</strain>
    </source>
</reference>
<sequence length="201" mass="22030">MACVDIMYNHHHHHHHHHHQQNSDHPKSTLNPPISPRISFSNDFAESLHSRPQNMLRDYNAPPVSSDFEFSVSNNSMMTADELFFKGRLLPFKDAAIGQKTTLREELLAGEDEDGGGVGGGGGVSFRPPKASSSSTRWKGFLGLRKSHIGSKRSDKGDGSRSGSGSGQDEAHISKIPQNVPWHGYLATDHGQGVERASFEP</sequence>
<keyword evidence="3" id="KW-1185">Reference proteome</keyword>